<evidence type="ECO:0000259" key="2">
    <source>
        <dbReference type="Pfam" id="PF11976"/>
    </source>
</evidence>
<feature type="domain" description="Rad60/SUMO-like" evidence="2">
    <location>
        <begin position="271"/>
        <end position="337"/>
    </location>
</feature>
<dbReference type="InterPro" id="IPR029071">
    <property type="entry name" value="Ubiquitin-like_domsf"/>
</dbReference>
<accession>A0A9P6DWY0</accession>
<reference evidence="3" key="1">
    <citation type="journal article" date="2020" name="Nat. Commun.">
        <title>Large-scale genome sequencing of mycorrhizal fungi provides insights into the early evolution of symbiotic traits.</title>
        <authorList>
            <person name="Miyauchi S."/>
            <person name="Kiss E."/>
            <person name="Kuo A."/>
            <person name="Drula E."/>
            <person name="Kohler A."/>
            <person name="Sanchez-Garcia M."/>
            <person name="Morin E."/>
            <person name="Andreopoulos B."/>
            <person name="Barry K.W."/>
            <person name="Bonito G."/>
            <person name="Buee M."/>
            <person name="Carver A."/>
            <person name="Chen C."/>
            <person name="Cichocki N."/>
            <person name="Clum A."/>
            <person name="Culley D."/>
            <person name="Crous P.W."/>
            <person name="Fauchery L."/>
            <person name="Girlanda M."/>
            <person name="Hayes R.D."/>
            <person name="Keri Z."/>
            <person name="LaButti K."/>
            <person name="Lipzen A."/>
            <person name="Lombard V."/>
            <person name="Magnuson J."/>
            <person name="Maillard F."/>
            <person name="Murat C."/>
            <person name="Nolan M."/>
            <person name="Ohm R.A."/>
            <person name="Pangilinan J."/>
            <person name="Pereira M.F."/>
            <person name="Perotto S."/>
            <person name="Peter M."/>
            <person name="Pfister S."/>
            <person name="Riley R."/>
            <person name="Sitrit Y."/>
            <person name="Stielow J.B."/>
            <person name="Szollosi G."/>
            <person name="Zifcakova L."/>
            <person name="Stursova M."/>
            <person name="Spatafora J.W."/>
            <person name="Tedersoo L."/>
            <person name="Vaario L.M."/>
            <person name="Yamada A."/>
            <person name="Yan M."/>
            <person name="Wang P."/>
            <person name="Xu J."/>
            <person name="Bruns T."/>
            <person name="Baldrian P."/>
            <person name="Vilgalys R."/>
            <person name="Dunand C."/>
            <person name="Henrissat B."/>
            <person name="Grigoriev I.V."/>
            <person name="Hibbett D."/>
            <person name="Nagy L.G."/>
            <person name="Martin F.M."/>
        </authorList>
    </citation>
    <scope>NUCLEOTIDE SEQUENCE</scope>
    <source>
        <strain evidence="3">UP504</strain>
    </source>
</reference>
<organism evidence="3 4">
    <name type="scientific">Hydnum rufescens UP504</name>
    <dbReference type="NCBI Taxonomy" id="1448309"/>
    <lineage>
        <taxon>Eukaryota</taxon>
        <taxon>Fungi</taxon>
        <taxon>Dikarya</taxon>
        <taxon>Basidiomycota</taxon>
        <taxon>Agaricomycotina</taxon>
        <taxon>Agaricomycetes</taxon>
        <taxon>Cantharellales</taxon>
        <taxon>Hydnaceae</taxon>
        <taxon>Hydnum</taxon>
    </lineage>
</organism>
<comment type="caution">
    <text evidence="3">The sequence shown here is derived from an EMBL/GenBank/DDBJ whole genome shotgun (WGS) entry which is preliminary data.</text>
</comment>
<dbReference type="InterPro" id="IPR022617">
    <property type="entry name" value="Rad60/SUMO-like_dom"/>
</dbReference>
<evidence type="ECO:0000313" key="3">
    <source>
        <dbReference type="EMBL" id="KAF9514239.1"/>
    </source>
</evidence>
<name>A0A9P6DWY0_9AGAM</name>
<feature type="compositionally biased region" description="Basic and acidic residues" evidence="1">
    <location>
        <begin position="257"/>
        <end position="266"/>
    </location>
</feature>
<dbReference type="AlphaFoldDB" id="A0A9P6DWY0"/>
<evidence type="ECO:0000313" key="4">
    <source>
        <dbReference type="Proteomes" id="UP000886523"/>
    </source>
</evidence>
<dbReference type="SUPFAM" id="SSF54236">
    <property type="entry name" value="Ubiquitin-like"/>
    <property type="match status" value="1"/>
</dbReference>
<feature type="region of interest" description="Disordered" evidence="1">
    <location>
        <begin position="224"/>
        <end position="266"/>
    </location>
</feature>
<dbReference type="Proteomes" id="UP000886523">
    <property type="component" value="Unassembled WGS sequence"/>
</dbReference>
<evidence type="ECO:0000256" key="1">
    <source>
        <dbReference type="SAM" id="MobiDB-lite"/>
    </source>
</evidence>
<dbReference type="OrthoDB" id="3365399at2759"/>
<gene>
    <name evidence="3" type="ORF">BS47DRAFT_892906</name>
</gene>
<dbReference type="Pfam" id="PF11976">
    <property type="entry name" value="Rad60-SLD"/>
    <property type="match status" value="1"/>
</dbReference>
<proteinExistence type="predicted"/>
<sequence length="347" mass="38694">MLRRRKTSCVERLGRLCCGPKEYEWETSKAQAKSRSPTPPPALPEHFRNEARRIARQVVREQNPLPIIDLDAAETRRVYQPVLNIDSSEEDDPDFAAIAAKVRAEHKRKASALSSTQTNVAGPSRSSSGVKVKILVKWVQHPFDEFAQEQPEEAWNYFIDRDSNLREIFTTTTRLKHLLGSQLVVTHDGHQIYQTSTPRSLEGLAGEIHLSACDDNTYSHLQDMRKKSLASTGNDPRLEFGGAGGSNAPAAEDSDGEGDKPANDEPKKKIKIGLRSAQFPQTKYLNVRAEMTCRAILQHYLKVMKIEGKHDKARLSFDGEQLAPDSQIGDADIDLDDDEALVDVVGL</sequence>
<dbReference type="Gene3D" id="3.10.20.90">
    <property type="entry name" value="Phosphatidylinositol 3-kinase Catalytic Subunit, Chain A, domain 1"/>
    <property type="match status" value="1"/>
</dbReference>
<keyword evidence="4" id="KW-1185">Reference proteome</keyword>
<dbReference type="EMBL" id="MU128963">
    <property type="protein sequence ID" value="KAF9514239.1"/>
    <property type="molecule type" value="Genomic_DNA"/>
</dbReference>
<protein>
    <recommendedName>
        <fullName evidence="2">Rad60/SUMO-like domain-containing protein</fullName>
    </recommendedName>
</protein>